<keyword evidence="2" id="KW-1185">Reference proteome</keyword>
<dbReference type="VEuPathDB" id="FungiDB:AeMF1_018122"/>
<organism evidence="1 2">
    <name type="scientific">Aphanomyces euteiches</name>
    <dbReference type="NCBI Taxonomy" id="100861"/>
    <lineage>
        <taxon>Eukaryota</taxon>
        <taxon>Sar</taxon>
        <taxon>Stramenopiles</taxon>
        <taxon>Oomycota</taxon>
        <taxon>Saprolegniomycetes</taxon>
        <taxon>Saprolegniales</taxon>
        <taxon>Verrucalvaceae</taxon>
        <taxon>Aphanomyces</taxon>
    </lineage>
</organism>
<proteinExistence type="predicted"/>
<accession>A0A6G0XWZ3</accession>
<evidence type="ECO:0000313" key="1">
    <source>
        <dbReference type="EMBL" id="KAF0745250.1"/>
    </source>
</evidence>
<gene>
    <name evidence="1" type="ORF">Ae201684_000281</name>
</gene>
<dbReference type="EMBL" id="VJMJ01000002">
    <property type="protein sequence ID" value="KAF0745250.1"/>
    <property type="molecule type" value="Genomic_DNA"/>
</dbReference>
<protein>
    <submittedName>
        <fullName evidence="1">Uncharacterized protein</fullName>
    </submittedName>
</protein>
<evidence type="ECO:0000313" key="2">
    <source>
        <dbReference type="Proteomes" id="UP000481153"/>
    </source>
</evidence>
<dbReference type="AlphaFoldDB" id="A0A6G0XWZ3"/>
<dbReference type="OrthoDB" id="59870at2759"/>
<dbReference type="Proteomes" id="UP000481153">
    <property type="component" value="Unassembled WGS sequence"/>
</dbReference>
<sequence length="101" mass="11516">MGGNKKRTKVVPQSEFVCQYSSKPCDRARSAKKNGQLHRLCEYHRSRANRFQKEYKLRASFHKALQTIALQVDPIPFCSDECTAMPWDAADVQLLCDAIIA</sequence>
<comment type="caution">
    <text evidence="1">The sequence shown here is derived from an EMBL/GenBank/DDBJ whole genome shotgun (WGS) entry which is preliminary data.</text>
</comment>
<reference evidence="1 2" key="1">
    <citation type="submission" date="2019-07" db="EMBL/GenBank/DDBJ databases">
        <title>Genomics analysis of Aphanomyces spp. identifies a new class of oomycete effector associated with host adaptation.</title>
        <authorList>
            <person name="Gaulin E."/>
        </authorList>
    </citation>
    <scope>NUCLEOTIDE SEQUENCE [LARGE SCALE GENOMIC DNA]</scope>
    <source>
        <strain evidence="1 2">ATCC 201684</strain>
    </source>
</reference>
<name>A0A6G0XWZ3_9STRA</name>